<dbReference type="STRING" id="3827.A0A3Q7X3W5"/>
<dbReference type="Proteomes" id="UP000087171">
    <property type="component" value="Chromosome Ca3"/>
</dbReference>
<dbReference type="OrthoDB" id="337575at2759"/>
<sequence length="229" mass="26395">MDNTNSRSRNHSIGVQISETSGNNDHMNLDIDEMIERLFDSSSRSETQRQIRQHNILDSPETLMNVVRLSSRLVWGRSGQRSNTRVNVETPIPDRDNRLSNIFHHLSNSPENEAELNIFVKLFSLEEERVPNLEEPYLRCKAKMSTDELCQYIASKTSLQTEEIELYIVNECEPKIIFGDTKLDPNNIKSEFLTKGEETLAELTPHNLNRGCLVIAYKKKMWDLNVALC</sequence>
<dbReference type="PANTHER" id="PTHR46537">
    <property type="entry name" value="OS11G0578200 PROTEIN"/>
    <property type="match status" value="1"/>
</dbReference>
<organism evidence="2 3">
    <name type="scientific">Cicer arietinum</name>
    <name type="common">Chickpea</name>
    <name type="synonym">Garbanzo</name>
    <dbReference type="NCBI Taxonomy" id="3827"/>
    <lineage>
        <taxon>Eukaryota</taxon>
        <taxon>Viridiplantae</taxon>
        <taxon>Streptophyta</taxon>
        <taxon>Embryophyta</taxon>
        <taxon>Tracheophyta</taxon>
        <taxon>Spermatophyta</taxon>
        <taxon>Magnoliopsida</taxon>
        <taxon>eudicotyledons</taxon>
        <taxon>Gunneridae</taxon>
        <taxon>Pentapetalae</taxon>
        <taxon>rosids</taxon>
        <taxon>fabids</taxon>
        <taxon>Fabales</taxon>
        <taxon>Fabaceae</taxon>
        <taxon>Papilionoideae</taxon>
        <taxon>50 kb inversion clade</taxon>
        <taxon>NPAAA clade</taxon>
        <taxon>Hologalegina</taxon>
        <taxon>IRL clade</taxon>
        <taxon>Cicereae</taxon>
        <taxon>Cicer</taxon>
    </lineage>
</organism>
<evidence type="ECO:0000313" key="3">
    <source>
        <dbReference type="RefSeq" id="XP_027188399.1"/>
    </source>
</evidence>
<evidence type="ECO:0000256" key="1">
    <source>
        <dbReference type="SAM" id="MobiDB-lite"/>
    </source>
</evidence>
<dbReference type="RefSeq" id="XP_027188399.1">
    <property type="nucleotide sequence ID" value="XM_027332598.1"/>
</dbReference>
<keyword evidence="2" id="KW-1185">Reference proteome</keyword>
<accession>A0A3Q7X3W5</accession>
<name>A0A3Q7X3W5_CICAR</name>
<dbReference type="PANTHER" id="PTHR46537:SF3">
    <property type="entry name" value="E3 UBIQUITIN-PROTEIN LIGASE RING1A"/>
    <property type="match status" value="1"/>
</dbReference>
<feature type="region of interest" description="Disordered" evidence="1">
    <location>
        <begin position="1"/>
        <end position="26"/>
    </location>
</feature>
<reference evidence="3" key="2">
    <citation type="submission" date="2025-08" db="UniProtKB">
        <authorList>
            <consortium name="RefSeq"/>
        </authorList>
    </citation>
    <scope>IDENTIFICATION</scope>
    <source>
        <tissue evidence="3">Etiolated seedlings</tissue>
    </source>
</reference>
<gene>
    <name evidence="3" type="primary">LOC113785759</name>
</gene>
<protein>
    <submittedName>
        <fullName evidence="3">E3 ubiquitin-protein ligase RING1b</fullName>
    </submittedName>
</protein>
<reference evidence="2" key="1">
    <citation type="journal article" date="2013" name="Nat. Biotechnol.">
        <title>Draft genome sequence of chickpea (Cicer arietinum) provides a resource for trait improvement.</title>
        <authorList>
            <person name="Varshney R.K."/>
            <person name="Song C."/>
            <person name="Saxena R.K."/>
            <person name="Azam S."/>
            <person name="Yu S."/>
            <person name="Sharpe A.G."/>
            <person name="Cannon S."/>
            <person name="Baek J."/>
            <person name="Rosen B.D."/>
            <person name="Tar'an B."/>
            <person name="Millan T."/>
            <person name="Zhang X."/>
            <person name="Ramsay L.D."/>
            <person name="Iwata A."/>
            <person name="Wang Y."/>
            <person name="Nelson W."/>
            <person name="Farmer A.D."/>
            <person name="Gaur P.M."/>
            <person name="Soderlund C."/>
            <person name="Penmetsa R.V."/>
            <person name="Xu C."/>
            <person name="Bharti A.K."/>
            <person name="He W."/>
            <person name="Winter P."/>
            <person name="Zhao S."/>
            <person name="Hane J.K."/>
            <person name="Carrasquilla-Garcia N."/>
            <person name="Condie J.A."/>
            <person name="Upadhyaya H.D."/>
            <person name="Luo M.C."/>
            <person name="Thudi M."/>
            <person name="Gowda C.L."/>
            <person name="Singh N.P."/>
            <person name="Lichtenzveig J."/>
            <person name="Gali K.K."/>
            <person name="Rubio J."/>
            <person name="Nadarajan N."/>
            <person name="Dolezel J."/>
            <person name="Bansal K.C."/>
            <person name="Xu X."/>
            <person name="Edwards D."/>
            <person name="Zhang G."/>
            <person name="Kahl G."/>
            <person name="Gil J."/>
            <person name="Singh K.B."/>
            <person name="Datta S.K."/>
            <person name="Jackson S.A."/>
            <person name="Wang J."/>
            <person name="Cook D.R."/>
        </authorList>
    </citation>
    <scope>NUCLEOTIDE SEQUENCE [LARGE SCALE GENOMIC DNA]</scope>
    <source>
        <strain evidence="2">cv. CDC Frontier</strain>
    </source>
</reference>
<proteinExistence type="predicted"/>
<dbReference type="AlphaFoldDB" id="A0A3Q7X3W5"/>
<dbReference type="PaxDb" id="3827-XP_004491722.1"/>
<dbReference type="InterPro" id="IPR044592">
    <property type="entry name" value="RING1A/B"/>
</dbReference>
<evidence type="ECO:0000313" key="2">
    <source>
        <dbReference type="Proteomes" id="UP000087171"/>
    </source>
</evidence>